<feature type="region of interest" description="Disordered" evidence="1">
    <location>
        <begin position="52"/>
        <end position="133"/>
    </location>
</feature>
<gene>
    <name evidence="2" type="ORF">AB1Y20_009271</name>
</gene>
<sequence>MPWQVGSKVITPQLIASLKWDDPKLLQSAKISSYPLQLRDGELLLLRDLESQPDLAEVSATPKQPPRGMGKGCRSKFSDASAASSSATSREKGVTIRTFHEEGGTGGNGAKSENTVRGSGECGTGACGMDSTE</sequence>
<keyword evidence="3" id="KW-1185">Reference proteome</keyword>
<evidence type="ECO:0000313" key="3">
    <source>
        <dbReference type="Proteomes" id="UP001515480"/>
    </source>
</evidence>
<feature type="compositionally biased region" description="Low complexity" evidence="1">
    <location>
        <begin position="78"/>
        <end position="88"/>
    </location>
</feature>
<dbReference type="EMBL" id="JBGBPQ010000002">
    <property type="protein sequence ID" value="KAL1527895.1"/>
    <property type="molecule type" value="Genomic_DNA"/>
</dbReference>
<feature type="compositionally biased region" description="Basic and acidic residues" evidence="1">
    <location>
        <begin position="89"/>
        <end position="103"/>
    </location>
</feature>
<comment type="caution">
    <text evidence="2">The sequence shown here is derived from an EMBL/GenBank/DDBJ whole genome shotgun (WGS) entry which is preliminary data.</text>
</comment>
<organism evidence="2 3">
    <name type="scientific">Prymnesium parvum</name>
    <name type="common">Toxic golden alga</name>
    <dbReference type="NCBI Taxonomy" id="97485"/>
    <lineage>
        <taxon>Eukaryota</taxon>
        <taxon>Haptista</taxon>
        <taxon>Haptophyta</taxon>
        <taxon>Prymnesiophyceae</taxon>
        <taxon>Prymnesiales</taxon>
        <taxon>Prymnesiaceae</taxon>
        <taxon>Prymnesium</taxon>
    </lineage>
</organism>
<accession>A0AB34K136</accession>
<protein>
    <submittedName>
        <fullName evidence="2">Uncharacterized protein</fullName>
    </submittedName>
</protein>
<dbReference type="AlphaFoldDB" id="A0AB34K136"/>
<evidence type="ECO:0000313" key="2">
    <source>
        <dbReference type="EMBL" id="KAL1527895.1"/>
    </source>
</evidence>
<proteinExistence type="predicted"/>
<reference evidence="2 3" key="1">
    <citation type="journal article" date="2024" name="Science">
        <title>Giant polyketide synthase enzymes in the biosynthesis of giant marine polyether toxins.</title>
        <authorList>
            <person name="Fallon T.R."/>
            <person name="Shende V.V."/>
            <person name="Wierzbicki I.H."/>
            <person name="Pendleton A.L."/>
            <person name="Watervoot N.F."/>
            <person name="Auber R.P."/>
            <person name="Gonzalez D.J."/>
            <person name="Wisecaver J.H."/>
            <person name="Moore B.S."/>
        </authorList>
    </citation>
    <scope>NUCLEOTIDE SEQUENCE [LARGE SCALE GENOMIC DNA]</scope>
    <source>
        <strain evidence="2 3">12B1</strain>
    </source>
</reference>
<dbReference type="Proteomes" id="UP001515480">
    <property type="component" value="Unassembled WGS sequence"/>
</dbReference>
<name>A0AB34K136_PRYPA</name>
<evidence type="ECO:0000256" key="1">
    <source>
        <dbReference type="SAM" id="MobiDB-lite"/>
    </source>
</evidence>